<evidence type="ECO:0000313" key="6">
    <source>
        <dbReference type="EMBL" id="KAG0489663.1"/>
    </source>
</evidence>
<name>A0A835RP13_VANPL</name>
<feature type="compositionally biased region" description="Basic and acidic residues" evidence="4">
    <location>
        <begin position="84"/>
        <end position="96"/>
    </location>
</feature>
<evidence type="ECO:0000256" key="1">
    <source>
        <dbReference type="ARBA" id="ARBA00004123"/>
    </source>
</evidence>
<evidence type="ECO:0000313" key="7">
    <source>
        <dbReference type="Proteomes" id="UP000639772"/>
    </source>
</evidence>
<feature type="region of interest" description="Disordered" evidence="4">
    <location>
        <begin position="74"/>
        <end position="114"/>
    </location>
</feature>
<comment type="subcellular location">
    <subcellularLocation>
        <location evidence="1 3">Nucleus</location>
    </subcellularLocation>
</comment>
<accession>A0A835RP13</accession>
<gene>
    <name evidence="6" type="ORF">HPP92_006526</name>
</gene>
<feature type="region of interest" description="Disordered" evidence="4">
    <location>
        <begin position="293"/>
        <end position="330"/>
    </location>
</feature>
<dbReference type="PANTHER" id="PTHR46554:SF2">
    <property type="entry name" value="TFIIS N-TERMINAL DOMAIN-CONTAINING PROTEIN"/>
    <property type="match status" value="1"/>
</dbReference>
<dbReference type="Gene3D" id="1.20.930.10">
    <property type="entry name" value="Conserved domain common to transcription factors TFIIS, elongin A, CRSP70"/>
    <property type="match status" value="1"/>
</dbReference>
<evidence type="ECO:0000259" key="5">
    <source>
        <dbReference type="PROSITE" id="PS51319"/>
    </source>
</evidence>
<dbReference type="Pfam" id="PF08711">
    <property type="entry name" value="Med26"/>
    <property type="match status" value="1"/>
</dbReference>
<feature type="compositionally biased region" description="Polar residues" evidence="4">
    <location>
        <begin position="369"/>
        <end position="384"/>
    </location>
</feature>
<dbReference type="PROSITE" id="PS51319">
    <property type="entry name" value="TFIIS_N"/>
    <property type="match status" value="1"/>
</dbReference>
<dbReference type="InterPro" id="IPR035441">
    <property type="entry name" value="TFIIS/LEDGF_dom_sf"/>
</dbReference>
<dbReference type="CDD" id="cd00183">
    <property type="entry name" value="TFIIS_I"/>
    <property type="match status" value="1"/>
</dbReference>
<organism evidence="6 7">
    <name type="scientific">Vanilla planifolia</name>
    <name type="common">Vanilla</name>
    <dbReference type="NCBI Taxonomy" id="51239"/>
    <lineage>
        <taxon>Eukaryota</taxon>
        <taxon>Viridiplantae</taxon>
        <taxon>Streptophyta</taxon>
        <taxon>Embryophyta</taxon>
        <taxon>Tracheophyta</taxon>
        <taxon>Spermatophyta</taxon>
        <taxon>Magnoliopsida</taxon>
        <taxon>Liliopsida</taxon>
        <taxon>Asparagales</taxon>
        <taxon>Orchidaceae</taxon>
        <taxon>Vanilloideae</taxon>
        <taxon>Vanilleae</taxon>
        <taxon>Vanilla</taxon>
    </lineage>
</organism>
<evidence type="ECO:0000256" key="3">
    <source>
        <dbReference type="PROSITE-ProRule" id="PRU00649"/>
    </source>
</evidence>
<dbReference type="SMART" id="SM00509">
    <property type="entry name" value="TFS2N"/>
    <property type="match status" value="1"/>
</dbReference>
<evidence type="ECO:0000256" key="4">
    <source>
        <dbReference type="SAM" id="MobiDB-lite"/>
    </source>
</evidence>
<dbReference type="AlphaFoldDB" id="A0A835RP13"/>
<feature type="domain" description="TFIIS N-terminal" evidence="5">
    <location>
        <begin position="134"/>
        <end position="209"/>
    </location>
</feature>
<comment type="caution">
    <text evidence="6">The sequence shown here is derived from an EMBL/GenBank/DDBJ whole genome shotgun (WGS) entry which is preliminary data.</text>
</comment>
<dbReference type="InterPro" id="IPR017923">
    <property type="entry name" value="TFIIS_N"/>
</dbReference>
<dbReference type="PANTHER" id="PTHR46554">
    <property type="entry name" value="MEDIATOR OF RNA POLYMERASE II TRANSCRIPTION SUBUNIT 26A-RELATED"/>
    <property type="match status" value="1"/>
</dbReference>
<dbReference type="EMBL" id="JADCNM010000003">
    <property type="protein sequence ID" value="KAG0489663.1"/>
    <property type="molecule type" value="Genomic_DNA"/>
</dbReference>
<keyword evidence="2 3" id="KW-0539">Nucleus</keyword>
<reference evidence="6 7" key="1">
    <citation type="journal article" date="2020" name="Nat. Food">
        <title>A phased Vanilla planifolia genome enables genetic improvement of flavour and production.</title>
        <authorList>
            <person name="Hasing T."/>
            <person name="Tang H."/>
            <person name="Brym M."/>
            <person name="Khazi F."/>
            <person name="Huang T."/>
            <person name="Chambers A.H."/>
        </authorList>
    </citation>
    <scope>NUCLEOTIDE SEQUENCE [LARGE SCALE GENOMIC DNA]</scope>
    <source>
        <tissue evidence="6">Leaf</tissue>
    </source>
</reference>
<dbReference type="GO" id="GO:0005634">
    <property type="term" value="C:nucleus"/>
    <property type="evidence" value="ECO:0007669"/>
    <property type="project" value="UniProtKB-SubCell"/>
</dbReference>
<dbReference type="OrthoDB" id="44867at2759"/>
<feature type="compositionally biased region" description="Polar residues" evidence="4">
    <location>
        <begin position="311"/>
        <end position="324"/>
    </location>
</feature>
<feature type="region of interest" description="Disordered" evidence="4">
    <location>
        <begin position="369"/>
        <end position="398"/>
    </location>
</feature>
<proteinExistence type="predicted"/>
<protein>
    <recommendedName>
        <fullName evidence="5">TFIIS N-terminal domain-containing protein</fullName>
    </recommendedName>
</protein>
<dbReference type="InterPro" id="IPR003617">
    <property type="entry name" value="TFIIS/CRSP70_N_sub"/>
</dbReference>
<sequence length="398" mass="45487">MADVLSSLDYWRKLFHSADCDIFEVIENAILVAAADCPKELRSRRDRIAEKLFACRFSRCSGCRRVELWVPEHGEEAEEDDDDGSIRRVSEKESKVDSSNSEPGGYNRGRESNNGYDEAEALTEEMEEETQIVGEVMRIKEILCNQEDEPDSFMFESLRRLQLMELSVETLKATEIGRAVNGLRKHASKPIRCIARTLIESWKLLVDEWVNSTAAIVDHSPESTNPSVLDEEDGLPFPPLDEGALLATTSIQLSEFFDEMDDDGNLRTTVDFNKKQETPKQLSISEERGLKRSKKASFLLANPQPVHKTSRSTSEQKPSTQFRKPSTDLKEKIELAKRKLHERYQQAENAKKQRTIQVMELHDLPKQTQTLRQNNLKPRNQVNVVNKGKANEDNDYDD</sequence>
<dbReference type="SUPFAM" id="SSF47676">
    <property type="entry name" value="Conserved domain common to transcription factors TFIIS, elongin A, CRSP70"/>
    <property type="match status" value="1"/>
</dbReference>
<evidence type="ECO:0000256" key="2">
    <source>
        <dbReference type="ARBA" id="ARBA00023242"/>
    </source>
</evidence>
<dbReference type="Proteomes" id="UP000639772">
    <property type="component" value="Chromosome 3"/>
</dbReference>